<evidence type="ECO:0000313" key="2">
    <source>
        <dbReference type="Proteomes" id="UP000324222"/>
    </source>
</evidence>
<comment type="caution">
    <text evidence="1">The sequence shown here is derived from an EMBL/GenBank/DDBJ whole genome shotgun (WGS) entry which is preliminary data.</text>
</comment>
<gene>
    <name evidence="1" type="ORF">E2C01_058632</name>
</gene>
<dbReference type="EMBL" id="VSRR010022204">
    <property type="protein sequence ID" value="MPC64515.1"/>
    <property type="molecule type" value="Genomic_DNA"/>
</dbReference>
<proteinExistence type="predicted"/>
<evidence type="ECO:0000313" key="1">
    <source>
        <dbReference type="EMBL" id="MPC64515.1"/>
    </source>
</evidence>
<reference evidence="1 2" key="1">
    <citation type="submission" date="2019-05" db="EMBL/GenBank/DDBJ databases">
        <title>Another draft genome of Portunus trituberculatus and its Hox gene families provides insights of decapod evolution.</title>
        <authorList>
            <person name="Jeong J.-H."/>
            <person name="Song I."/>
            <person name="Kim S."/>
            <person name="Choi T."/>
            <person name="Kim D."/>
            <person name="Ryu S."/>
            <person name="Kim W."/>
        </authorList>
    </citation>
    <scope>NUCLEOTIDE SEQUENCE [LARGE SCALE GENOMIC DNA]</scope>
    <source>
        <tissue evidence="1">Muscle</tissue>
    </source>
</reference>
<accession>A0A5B7H4G9</accession>
<organism evidence="1 2">
    <name type="scientific">Portunus trituberculatus</name>
    <name type="common">Swimming crab</name>
    <name type="synonym">Neptunus trituberculatus</name>
    <dbReference type="NCBI Taxonomy" id="210409"/>
    <lineage>
        <taxon>Eukaryota</taxon>
        <taxon>Metazoa</taxon>
        <taxon>Ecdysozoa</taxon>
        <taxon>Arthropoda</taxon>
        <taxon>Crustacea</taxon>
        <taxon>Multicrustacea</taxon>
        <taxon>Malacostraca</taxon>
        <taxon>Eumalacostraca</taxon>
        <taxon>Eucarida</taxon>
        <taxon>Decapoda</taxon>
        <taxon>Pleocyemata</taxon>
        <taxon>Brachyura</taxon>
        <taxon>Eubrachyura</taxon>
        <taxon>Portunoidea</taxon>
        <taxon>Portunidae</taxon>
        <taxon>Portuninae</taxon>
        <taxon>Portunus</taxon>
    </lineage>
</organism>
<keyword evidence="2" id="KW-1185">Reference proteome</keyword>
<dbReference type="AlphaFoldDB" id="A0A5B7H4G9"/>
<protein>
    <submittedName>
        <fullName evidence="1">Uncharacterized protein</fullName>
    </submittedName>
</protein>
<name>A0A5B7H4G9_PORTR</name>
<dbReference type="Proteomes" id="UP000324222">
    <property type="component" value="Unassembled WGS sequence"/>
</dbReference>
<sequence>MLTTYDVNTQASMLSCPCLVTWVWLGYMQTGRQRLPLSYHATLGSFDQSTKRSFCSPSLAVLRVTFTALRRSLIATGPNSVLAWLAAGISPSGEVAHLDLNFGILSAHVPHLFLPRVEPHCARLMKSPERIRFWDIVIMILCNGEKMGTRGLRVGVRLCNGSQRAARNSKIGRSKMVAMWWRHRLVCTEQLRVPRSSCRGVLPMTSASQESHERDVAVGRAGAGVVGCGGRVKAESVWVGTRLYAI</sequence>